<organism evidence="1 2">
    <name type="scientific">Salibacter halophilus</name>
    <dbReference type="NCBI Taxonomy" id="1803916"/>
    <lineage>
        <taxon>Bacteria</taxon>
        <taxon>Pseudomonadati</taxon>
        <taxon>Bacteroidota</taxon>
        <taxon>Flavobacteriia</taxon>
        <taxon>Flavobacteriales</taxon>
        <taxon>Salibacteraceae</taxon>
        <taxon>Salibacter</taxon>
    </lineage>
</organism>
<proteinExistence type="predicted"/>
<dbReference type="Gene3D" id="2.60.40.10">
    <property type="entry name" value="Immunoglobulins"/>
    <property type="match status" value="3"/>
</dbReference>
<name>A0A6N6M196_9FLAO</name>
<comment type="caution">
    <text evidence="1">The sequence shown here is derived from an EMBL/GenBank/DDBJ whole genome shotgun (WGS) entry which is preliminary data.</text>
</comment>
<dbReference type="AlphaFoldDB" id="A0A6N6M196"/>
<evidence type="ECO:0008006" key="3">
    <source>
        <dbReference type="Google" id="ProtNLM"/>
    </source>
</evidence>
<dbReference type="EMBL" id="WACR01000013">
    <property type="protein sequence ID" value="KAB1061966.1"/>
    <property type="molecule type" value="Genomic_DNA"/>
</dbReference>
<reference evidence="1 2" key="1">
    <citation type="submission" date="2019-09" db="EMBL/GenBank/DDBJ databases">
        <title>Genomes of Cryomorphaceae.</title>
        <authorList>
            <person name="Bowman J.P."/>
        </authorList>
    </citation>
    <scope>NUCLEOTIDE SEQUENCE [LARGE SCALE GENOMIC DNA]</scope>
    <source>
        <strain evidence="1 2">KCTC 52047</strain>
    </source>
</reference>
<sequence length="320" mass="36366">MSFTVNCIFKELRIDYLSVLLVIGLLSSCDDIIEKDISDERVSIIAPADSLRTEESSQFFIWNEIDGASEYQLQIVSPSFKQVRRFELDTTINDYRYEYSFTPGVYQWRVRAKNGSYETPYATRTIIIDSSLNLSNTTVFLTSPPDNSVMREGPGEFRWSEVYNANYYVFRLVEGNNFDGGVRVVQDEEVNTLQFNYSDSLPEGDYTWGVSAENQISKSAFSTRTFTIDRTPPTVPQLTSPNDGDIVNPNVTLTWNSNSEYDSLIIGSDGQLNQVLQKVYSDSNSYSDSLSNGTYYWTVKSFDNAGNVSQANEIREFMVQ</sequence>
<dbReference type="Proteomes" id="UP000435357">
    <property type="component" value="Unassembled WGS sequence"/>
</dbReference>
<evidence type="ECO:0000313" key="1">
    <source>
        <dbReference type="EMBL" id="KAB1061966.1"/>
    </source>
</evidence>
<accession>A0A6N6M196</accession>
<dbReference type="OrthoDB" id="1121506at2"/>
<dbReference type="RefSeq" id="WP_151169934.1">
    <property type="nucleotide sequence ID" value="NZ_WACR01000013.1"/>
</dbReference>
<evidence type="ECO:0000313" key="2">
    <source>
        <dbReference type="Proteomes" id="UP000435357"/>
    </source>
</evidence>
<protein>
    <recommendedName>
        <fullName evidence="3">Fibronectin type-III domain-containing protein</fullName>
    </recommendedName>
</protein>
<gene>
    <name evidence="1" type="ORF">F3059_12875</name>
</gene>
<keyword evidence="2" id="KW-1185">Reference proteome</keyword>
<dbReference type="InterPro" id="IPR013783">
    <property type="entry name" value="Ig-like_fold"/>
</dbReference>